<evidence type="ECO:0000313" key="2">
    <source>
        <dbReference type="Proteomes" id="UP001152755"/>
    </source>
</evidence>
<keyword evidence="2" id="KW-1185">Reference proteome</keyword>
<dbReference type="AlphaFoldDB" id="A0A9X4LZX0"/>
<gene>
    <name evidence="1" type="ORF">NVS88_06820</name>
</gene>
<proteinExistence type="predicted"/>
<organism evidence="1 2">
    <name type="scientific">Speluncibacter jeojiensis</name>
    <dbReference type="NCBI Taxonomy" id="2710754"/>
    <lineage>
        <taxon>Bacteria</taxon>
        <taxon>Bacillati</taxon>
        <taxon>Actinomycetota</taxon>
        <taxon>Actinomycetes</taxon>
        <taxon>Mycobacteriales</taxon>
        <taxon>Speluncibacteraceae</taxon>
        <taxon>Speluncibacter</taxon>
    </lineage>
</organism>
<evidence type="ECO:0000313" key="1">
    <source>
        <dbReference type="EMBL" id="MDG3014267.1"/>
    </source>
</evidence>
<accession>A0A9X4LZX0</accession>
<name>A0A9X4LZX0_9ACTN</name>
<comment type="caution">
    <text evidence="1">The sequence shown here is derived from an EMBL/GenBank/DDBJ whole genome shotgun (WGS) entry which is preliminary data.</text>
</comment>
<dbReference type="Proteomes" id="UP001152755">
    <property type="component" value="Unassembled WGS sequence"/>
</dbReference>
<reference evidence="1" key="1">
    <citation type="submission" date="2022-08" db="EMBL/GenBank/DDBJ databases">
        <title>Genome analysis of Corynebacteriales strain.</title>
        <authorList>
            <person name="Lee S.D."/>
        </authorList>
    </citation>
    <scope>NUCLEOTIDE SEQUENCE</scope>
    <source>
        <strain evidence="1">D3-21</strain>
    </source>
</reference>
<dbReference type="EMBL" id="JANRHA010000003">
    <property type="protein sequence ID" value="MDG3014267.1"/>
    <property type="molecule type" value="Genomic_DNA"/>
</dbReference>
<sequence>MKDTRIGISPFHQHGALRGFLISGRWPDSTNEWGRLLLLTVQVASIPGLLPTTTVFDAREDVPDLSPVDSVGLVLADGPVLGDDAPPPGKFAEHTPTALLLLHPPSETTPSLPECEGVASGCILLPGLPDLGLGHRAVWVEAEADGTITAIRSKIGIDPIADPDTAVLSLLLAA</sequence>
<dbReference type="RefSeq" id="WP_277832190.1">
    <property type="nucleotide sequence ID" value="NZ_JAAIVF010000002.1"/>
</dbReference>
<protein>
    <submittedName>
        <fullName evidence="1">Peptidase</fullName>
    </submittedName>
</protein>